<dbReference type="EMBL" id="BAAAZP010000055">
    <property type="protein sequence ID" value="GAA3664162.1"/>
    <property type="molecule type" value="Genomic_DNA"/>
</dbReference>
<dbReference type="Proteomes" id="UP001500902">
    <property type="component" value="Unassembled WGS sequence"/>
</dbReference>
<protein>
    <submittedName>
        <fullName evidence="1">Uncharacterized protein</fullName>
    </submittedName>
</protein>
<dbReference type="RefSeq" id="WP_344877313.1">
    <property type="nucleotide sequence ID" value="NZ_BAAAZP010000055.1"/>
</dbReference>
<gene>
    <name evidence="1" type="ORF">GCM10022224_030170</name>
</gene>
<evidence type="ECO:0000313" key="1">
    <source>
        <dbReference type="EMBL" id="GAA3664162.1"/>
    </source>
</evidence>
<sequence length="98" mass="11279">MLELDKRTDRILPNGWCLLPPRQSCDKGNACLTCDKFTTDASFLPELRTQQQRTEQLIAERCRAFQTRTGQPMSTDNIWLAGRLQEQDALGRIILKIE</sequence>
<name>A0ABP7BL87_9ACTN</name>
<organism evidence="1 2">
    <name type="scientific">Nonomuraea antimicrobica</name>
    <dbReference type="NCBI Taxonomy" id="561173"/>
    <lineage>
        <taxon>Bacteria</taxon>
        <taxon>Bacillati</taxon>
        <taxon>Actinomycetota</taxon>
        <taxon>Actinomycetes</taxon>
        <taxon>Streptosporangiales</taxon>
        <taxon>Streptosporangiaceae</taxon>
        <taxon>Nonomuraea</taxon>
    </lineage>
</organism>
<comment type="caution">
    <text evidence="1">The sequence shown here is derived from an EMBL/GenBank/DDBJ whole genome shotgun (WGS) entry which is preliminary data.</text>
</comment>
<accession>A0ABP7BL87</accession>
<evidence type="ECO:0000313" key="2">
    <source>
        <dbReference type="Proteomes" id="UP001500902"/>
    </source>
</evidence>
<reference evidence="2" key="1">
    <citation type="journal article" date="2019" name="Int. J. Syst. Evol. Microbiol.">
        <title>The Global Catalogue of Microorganisms (GCM) 10K type strain sequencing project: providing services to taxonomists for standard genome sequencing and annotation.</title>
        <authorList>
            <consortium name="The Broad Institute Genomics Platform"/>
            <consortium name="The Broad Institute Genome Sequencing Center for Infectious Disease"/>
            <person name="Wu L."/>
            <person name="Ma J."/>
        </authorList>
    </citation>
    <scope>NUCLEOTIDE SEQUENCE [LARGE SCALE GENOMIC DNA]</scope>
    <source>
        <strain evidence="2">JCM 16904</strain>
    </source>
</reference>
<proteinExistence type="predicted"/>
<keyword evidence="2" id="KW-1185">Reference proteome</keyword>